<dbReference type="EMBL" id="CP000511">
    <property type="protein sequence ID" value="ABM15135.1"/>
    <property type="molecule type" value="Genomic_DNA"/>
</dbReference>
<sequence length="119" mass="13243">MPPHTPRRTAMPTHGTTDARGYGSRHKRLRKQLEPIVTSGQAICWRCAERILPGQSWDLGHDDDDRNAPYRGPEHALKADCAAGGNRSAGIRKRHGTALNLDDDDESVTYPPCDTSRVW</sequence>
<dbReference type="AlphaFoldDB" id="A1TD85"/>
<evidence type="ECO:0000313" key="3">
    <source>
        <dbReference type="Proteomes" id="UP000009159"/>
    </source>
</evidence>
<gene>
    <name evidence="2" type="ordered locus">Mvan_4358</name>
</gene>
<dbReference type="HOGENOM" id="CLU_2058836_0_0_11"/>
<proteinExistence type="predicted"/>
<dbReference type="Proteomes" id="UP000009159">
    <property type="component" value="Chromosome"/>
</dbReference>
<keyword evidence="3" id="KW-1185">Reference proteome</keyword>
<accession>A1TD85</accession>
<reference evidence="2" key="1">
    <citation type="submission" date="2006-12" db="EMBL/GenBank/DDBJ databases">
        <title>Complete sequence of Mycobacterium vanbaalenii PYR-1.</title>
        <authorList>
            <consortium name="US DOE Joint Genome Institute"/>
            <person name="Copeland A."/>
            <person name="Lucas S."/>
            <person name="Lapidus A."/>
            <person name="Barry K."/>
            <person name="Detter J.C."/>
            <person name="Glavina del Rio T."/>
            <person name="Hammon N."/>
            <person name="Israni S."/>
            <person name="Dalin E."/>
            <person name="Tice H."/>
            <person name="Pitluck S."/>
            <person name="Singan V."/>
            <person name="Schmutz J."/>
            <person name="Larimer F."/>
            <person name="Land M."/>
            <person name="Hauser L."/>
            <person name="Kyrpides N."/>
            <person name="Anderson I.J."/>
            <person name="Miller C."/>
            <person name="Richardson P."/>
        </authorList>
    </citation>
    <scope>NUCLEOTIDE SEQUENCE [LARGE SCALE GENOMIC DNA]</scope>
    <source>
        <strain evidence="2">PYR-1</strain>
    </source>
</reference>
<dbReference type="KEGG" id="mva:Mvan_4358"/>
<organism evidence="2 3">
    <name type="scientific">Mycolicibacterium vanbaalenii (strain DSM 7251 / JCM 13017 / BCRC 16820 / KCTC 9966 / NRRL B-24157 / PYR-1)</name>
    <name type="common">Mycobacterium vanbaalenii</name>
    <dbReference type="NCBI Taxonomy" id="350058"/>
    <lineage>
        <taxon>Bacteria</taxon>
        <taxon>Bacillati</taxon>
        <taxon>Actinomycetota</taxon>
        <taxon>Actinomycetes</taxon>
        <taxon>Mycobacteriales</taxon>
        <taxon>Mycobacteriaceae</taxon>
        <taxon>Mycolicibacterium</taxon>
    </lineage>
</organism>
<evidence type="ECO:0000256" key="1">
    <source>
        <dbReference type="SAM" id="MobiDB-lite"/>
    </source>
</evidence>
<name>A1TD85_MYCVP</name>
<feature type="region of interest" description="Disordered" evidence="1">
    <location>
        <begin position="1"/>
        <end position="26"/>
    </location>
</feature>
<dbReference type="eggNOG" id="ENOG502ZGIG">
    <property type="taxonomic scope" value="Bacteria"/>
</dbReference>
<dbReference type="STRING" id="350058.Mvan_4358"/>
<evidence type="ECO:0000313" key="2">
    <source>
        <dbReference type="EMBL" id="ABM15135.1"/>
    </source>
</evidence>
<protein>
    <submittedName>
        <fullName evidence="2">Uncharacterized protein</fullName>
    </submittedName>
</protein>